<sequence length="90" mass="10076">MAHEGLELQQIAQRFIGWSEEVESDAPDMRVSMVNHTKAQKQTMPLGSTIFERVAVELRNSYASVDFAIESVEREDSSLSLGVAYASDHF</sequence>
<protein>
    <submittedName>
        <fullName evidence="1">Uncharacterized protein</fullName>
    </submittedName>
</protein>
<evidence type="ECO:0000313" key="2">
    <source>
        <dbReference type="EMBL" id="VIO63404.1"/>
    </source>
</evidence>
<name>A0A4U9F234_GIBZA</name>
<proteinExistence type="predicted"/>
<dbReference type="EMBL" id="CAJPIJ010000078">
    <property type="protein sequence ID" value="CAG1968943.1"/>
    <property type="molecule type" value="Genomic_DNA"/>
</dbReference>
<reference evidence="2" key="1">
    <citation type="submission" date="2019-04" db="EMBL/GenBank/DDBJ databases">
        <authorList>
            <person name="Melise S."/>
            <person name="Noan J."/>
            <person name="Okalmin O."/>
        </authorList>
    </citation>
    <scope>NUCLEOTIDE SEQUENCE</scope>
    <source>
        <strain evidence="2">FN9</strain>
    </source>
</reference>
<organism evidence="1 3">
    <name type="scientific">Gibberella zeae</name>
    <name type="common">Wheat head blight fungus</name>
    <name type="synonym">Fusarium graminearum</name>
    <dbReference type="NCBI Taxonomy" id="5518"/>
    <lineage>
        <taxon>Eukaryota</taxon>
        <taxon>Fungi</taxon>
        <taxon>Dikarya</taxon>
        <taxon>Ascomycota</taxon>
        <taxon>Pezizomycotina</taxon>
        <taxon>Sordariomycetes</taxon>
        <taxon>Hypocreomycetidae</taxon>
        <taxon>Hypocreales</taxon>
        <taxon>Nectriaceae</taxon>
        <taxon>Fusarium</taxon>
    </lineage>
</organism>
<reference evidence="1" key="2">
    <citation type="submission" date="2021-03" db="EMBL/GenBank/DDBJ databases">
        <authorList>
            <person name="Alouane T."/>
            <person name="Langin T."/>
            <person name="Bonhomme L."/>
        </authorList>
    </citation>
    <scope>NUCLEOTIDE SEQUENCE</scope>
    <source>
        <strain evidence="1">MDC_Fg202</strain>
    </source>
</reference>
<accession>A0A4U9F234</accession>
<dbReference type="EMBL" id="CAAKMV010000174">
    <property type="protein sequence ID" value="VIO63404.1"/>
    <property type="molecule type" value="Genomic_DNA"/>
</dbReference>
<dbReference type="Proteomes" id="UP000746612">
    <property type="component" value="Unassembled WGS sequence"/>
</dbReference>
<dbReference type="AlphaFoldDB" id="A0A4U9F234"/>
<gene>
    <name evidence="2" type="ORF">FUG_LOCUS511920</name>
    <name evidence="1" type="ORF">MDCFG202_LOCUS63523</name>
</gene>
<evidence type="ECO:0000313" key="3">
    <source>
        <dbReference type="Proteomes" id="UP000746612"/>
    </source>
</evidence>
<evidence type="ECO:0000313" key="1">
    <source>
        <dbReference type="EMBL" id="CAG1968943.1"/>
    </source>
</evidence>